<dbReference type="Gene3D" id="1.10.3660.10">
    <property type="entry name" value="6-phosphogluconate dehydrogenase C-terminal like domain"/>
    <property type="match status" value="1"/>
</dbReference>
<evidence type="ECO:0000259" key="2">
    <source>
        <dbReference type="PROSITE" id="PS51176"/>
    </source>
</evidence>
<evidence type="ECO:0000256" key="1">
    <source>
        <dbReference type="ARBA" id="ARBA00023002"/>
    </source>
</evidence>
<dbReference type="InterPro" id="IPR003099">
    <property type="entry name" value="Prephen_DH"/>
</dbReference>
<dbReference type="InterPro" id="IPR046826">
    <property type="entry name" value="PDH_N"/>
</dbReference>
<name>A0ABS8D2L5_9NEIS</name>
<dbReference type="InterPro" id="IPR046825">
    <property type="entry name" value="PDH_C"/>
</dbReference>
<reference evidence="3" key="1">
    <citation type="submission" date="2021-10" db="EMBL/GenBank/DDBJ databases">
        <title>The complete genome sequence of Leeia sp. TBRC 13508.</title>
        <authorList>
            <person name="Charoenyingcharoen P."/>
            <person name="Yukphan P."/>
        </authorList>
    </citation>
    <scope>NUCLEOTIDE SEQUENCE</scope>
    <source>
        <strain evidence="3">TBRC 13508</strain>
    </source>
</reference>
<gene>
    <name evidence="3" type="ORF">LIN78_02575</name>
</gene>
<organism evidence="3 4">
    <name type="scientific">Leeia speluncae</name>
    <dbReference type="NCBI Taxonomy" id="2884804"/>
    <lineage>
        <taxon>Bacteria</taxon>
        <taxon>Pseudomonadati</taxon>
        <taxon>Pseudomonadota</taxon>
        <taxon>Betaproteobacteria</taxon>
        <taxon>Neisseriales</taxon>
        <taxon>Leeiaceae</taxon>
        <taxon>Leeia</taxon>
    </lineage>
</organism>
<accession>A0ABS8D2L5</accession>
<dbReference type="PROSITE" id="PS51176">
    <property type="entry name" value="PDH_ADH"/>
    <property type="match status" value="1"/>
</dbReference>
<dbReference type="SUPFAM" id="SSF48179">
    <property type="entry name" value="6-phosphogluconate dehydrogenase C-terminal domain-like"/>
    <property type="match status" value="1"/>
</dbReference>
<comment type="caution">
    <text evidence="3">The sequence shown here is derived from an EMBL/GenBank/DDBJ whole genome shotgun (WGS) entry which is preliminary data.</text>
</comment>
<dbReference type="InterPro" id="IPR008927">
    <property type="entry name" value="6-PGluconate_DH-like_C_sf"/>
</dbReference>
<sequence length="299" mass="32105">MENNIQRIPVLAVVGVGLIGGSFALAMKKAGLVDKVIGVGRGLANLEDALHHGVVDEITTDPASAIATCDCLMLATPVGQLSHLFPLVEKHLKPTAIVTDAGSTKGNVVGFAREHLKDRLPNFVPGHPIAGAEFSGAKAAKEDLYHRKHVVITPLAESSISAVAAVSAWWAATGADVRSMTPELHDQIFAAVSHLPHVLSFALVDMLANRTNGSLFFDFAASGFRDFTRIASSHPEMWRDICLANKSALLQEMYDYQAQLSKITALLEAANGAEIESIFATAREARNAWLHQKQQSLLK</sequence>
<dbReference type="PANTHER" id="PTHR21363">
    <property type="entry name" value="PREPHENATE DEHYDROGENASE"/>
    <property type="match status" value="1"/>
</dbReference>
<dbReference type="InterPro" id="IPR050812">
    <property type="entry name" value="Preph/Arog_dehydrog"/>
</dbReference>
<proteinExistence type="predicted"/>
<dbReference type="SUPFAM" id="SSF51735">
    <property type="entry name" value="NAD(P)-binding Rossmann-fold domains"/>
    <property type="match status" value="1"/>
</dbReference>
<dbReference type="InterPro" id="IPR036291">
    <property type="entry name" value="NAD(P)-bd_dom_sf"/>
</dbReference>
<dbReference type="Pfam" id="PF20463">
    <property type="entry name" value="PDH_C"/>
    <property type="match status" value="1"/>
</dbReference>
<dbReference type="Proteomes" id="UP001165395">
    <property type="component" value="Unassembled WGS sequence"/>
</dbReference>
<dbReference type="PANTHER" id="PTHR21363:SF0">
    <property type="entry name" value="PREPHENATE DEHYDROGENASE [NADP(+)]"/>
    <property type="match status" value="1"/>
</dbReference>
<evidence type="ECO:0000313" key="3">
    <source>
        <dbReference type="EMBL" id="MCB6182437.1"/>
    </source>
</evidence>
<dbReference type="EMBL" id="JAJBZT010000001">
    <property type="protein sequence ID" value="MCB6182437.1"/>
    <property type="molecule type" value="Genomic_DNA"/>
</dbReference>
<dbReference type="Gene3D" id="3.40.50.720">
    <property type="entry name" value="NAD(P)-binding Rossmann-like Domain"/>
    <property type="match status" value="1"/>
</dbReference>
<keyword evidence="1" id="KW-0560">Oxidoreductase</keyword>
<evidence type="ECO:0000313" key="4">
    <source>
        <dbReference type="Proteomes" id="UP001165395"/>
    </source>
</evidence>
<dbReference type="RefSeq" id="WP_227178155.1">
    <property type="nucleotide sequence ID" value="NZ_JAJBZT010000001.1"/>
</dbReference>
<dbReference type="Pfam" id="PF02153">
    <property type="entry name" value="PDH_N"/>
    <property type="match status" value="1"/>
</dbReference>
<feature type="domain" description="Prephenate/arogenate dehydrogenase" evidence="2">
    <location>
        <begin position="9"/>
        <end position="297"/>
    </location>
</feature>
<keyword evidence="4" id="KW-1185">Reference proteome</keyword>
<protein>
    <submittedName>
        <fullName evidence="3">Prephenate dehydrogenase/arogenate dehydrogenase family protein</fullName>
    </submittedName>
</protein>